<dbReference type="PANTHER" id="PTHR32282:SF11">
    <property type="entry name" value="PENICILLIN-BINDING PROTEIN 1B"/>
    <property type="match status" value="1"/>
</dbReference>
<evidence type="ECO:0000256" key="11">
    <source>
        <dbReference type="ARBA" id="ARBA00022960"/>
    </source>
</evidence>
<comment type="caution">
    <text evidence="22">The sequence shown here is derived from an EMBL/GenBank/DDBJ whole genome shotgun (WGS) entry which is preliminary data.</text>
</comment>
<reference evidence="22 23" key="1">
    <citation type="submission" date="2014-08" db="EMBL/GenBank/DDBJ databases">
        <title>Porphyromonas cangingivalis strain:COT-109_OH1386 Genome sequencing.</title>
        <authorList>
            <person name="Wallis C."/>
            <person name="Deusch O."/>
            <person name="O'Flynn C."/>
            <person name="Davis I."/>
            <person name="Jospin G."/>
            <person name="Darling A.E."/>
            <person name="Coil D.A."/>
            <person name="Alexiev A."/>
            <person name="Horsfall A."/>
            <person name="Kirkwood N."/>
            <person name="Harris S."/>
            <person name="Eisen J.A."/>
        </authorList>
    </citation>
    <scope>NUCLEOTIDE SEQUENCE [LARGE SCALE GENOMIC DNA]</scope>
    <source>
        <strain evidence="23">COT-109 OH1386</strain>
    </source>
</reference>
<dbReference type="Proteomes" id="UP000030125">
    <property type="component" value="Unassembled WGS sequence"/>
</dbReference>
<keyword evidence="14" id="KW-0511">Multifunctional enzyme</keyword>
<keyword evidence="13 19" id="KW-0472">Membrane</keyword>
<feature type="domain" description="Glycosyl transferase family 51" evidence="21">
    <location>
        <begin position="60"/>
        <end position="241"/>
    </location>
</feature>
<protein>
    <submittedName>
        <fullName evidence="22">Penicillin-binding protein</fullName>
    </submittedName>
</protein>
<name>A0A0A2EGV6_PORCN</name>
<keyword evidence="8" id="KW-0328">Glycosyltransferase</keyword>
<proteinExistence type="inferred from homology"/>
<evidence type="ECO:0000256" key="13">
    <source>
        <dbReference type="ARBA" id="ARBA00023136"/>
    </source>
</evidence>
<evidence type="ECO:0000259" key="21">
    <source>
        <dbReference type="Pfam" id="PF00912"/>
    </source>
</evidence>
<evidence type="ECO:0000256" key="4">
    <source>
        <dbReference type="ARBA" id="ARBA00007739"/>
    </source>
</evidence>
<dbReference type="SUPFAM" id="SSF56601">
    <property type="entry name" value="beta-lactamase/transpeptidase-like"/>
    <property type="match status" value="1"/>
</dbReference>
<evidence type="ECO:0000256" key="7">
    <source>
        <dbReference type="ARBA" id="ARBA00022670"/>
    </source>
</evidence>
<dbReference type="GO" id="GO:0005886">
    <property type="term" value="C:plasma membrane"/>
    <property type="evidence" value="ECO:0007669"/>
    <property type="project" value="UniProtKB-SubCell"/>
</dbReference>
<organism evidence="22 23">
    <name type="scientific">Porphyromonas cangingivalis</name>
    <dbReference type="NCBI Taxonomy" id="36874"/>
    <lineage>
        <taxon>Bacteria</taxon>
        <taxon>Pseudomonadati</taxon>
        <taxon>Bacteroidota</taxon>
        <taxon>Bacteroidia</taxon>
        <taxon>Bacteroidales</taxon>
        <taxon>Porphyromonadaceae</taxon>
        <taxon>Porphyromonas</taxon>
    </lineage>
</organism>
<evidence type="ECO:0000256" key="10">
    <source>
        <dbReference type="ARBA" id="ARBA00022801"/>
    </source>
</evidence>
<keyword evidence="9" id="KW-0808">Transferase</keyword>
<comment type="similarity">
    <text evidence="4">In the N-terminal section; belongs to the glycosyltransferase 51 family.</text>
</comment>
<evidence type="ECO:0000256" key="5">
    <source>
        <dbReference type="ARBA" id="ARBA00022475"/>
    </source>
</evidence>
<gene>
    <name evidence="22" type="ORF">HQ35_10415</name>
</gene>
<dbReference type="GO" id="GO:0009002">
    <property type="term" value="F:serine-type D-Ala-D-Ala carboxypeptidase activity"/>
    <property type="evidence" value="ECO:0007669"/>
    <property type="project" value="UniProtKB-EC"/>
</dbReference>
<dbReference type="GO" id="GO:0071555">
    <property type="term" value="P:cell wall organization"/>
    <property type="evidence" value="ECO:0007669"/>
    <property type="project" value="UniProtKB-KW"/>
</dbReference>
<dbReference type="InterPro" id="IPR036950">
    <property type="entry name" value="PBP_transglycosylase"/>
</dbReference>
<dbReference type="InterPro" id="IPR001264">
    <property type="entry name" value="Glyco_trans_51"/>
</dbReference>
<evidence type="ECO:0000256" key="3">
    <source>
        <dbReference type="ARBA" id="ARBA00007090"/>
    </source>
</evidence>
<comment type="catalytic activity">
    <reaction evidence="17">
        <text>[GlcNAc-(1-&gt;4)-Mur2Ac(oyl-L-Ala-gamma-D-Glu-L-Lys-D-Ala-D-Ala)](n)-di-trans,octa-cis-undecaprenyl diphosphate + beta-D-GlcNAc-(1-&gt;4)-Mur2Ac(oyl-L-Ala-gamma-D-Glu-L-Lys-D-Ala-D-Ala)-di-trans,octa-cis-undecaprenyl diphosphate = [GlcNAc-(1-&gt;4)-Mur2Ac(oyl-L-Ala-gamma-D-Glu-L-Lys-D-Ala-D-Ala)](n+1)-di-trans,octa-cis-undecaprenyl diphosphate + di-trans,octa-cis-undecaprenyl diphosphate + H(+)</text>
        <dbReference type="Rhea" id="RHEA:23708"/>
        <dbReference type="Rhea" id="RHEA-COMP:9602"/>
        <dbReference type="Rhea" id="RHEA-COMP:9603"/>
        <dbReference type="ChEBI" id="CHEBI:15378"/>
        <dbReference type="ChEBI" id="CHEBI:58405"/>
        <dbReference type="ChEBI" id="CHEBI:60033"/>
        <dbReference type="ChEBI" id="CHEBI:78435"/>
        <dbReference type="EC" id="2.4.99.28"/>
    </reaction>
</comment>
<dbReference type="SUPFAM" id="SSF53955">
    <property type="entry name" value="Lysozyme-like"/>
    <property type="match status" value="1"/>
</dbReference>
<evidence type="ECO:0000256" key="15">
    <source>
        <dbReference type="ARBA" id="ARBA00023316"/>
    </source>
</evidence>
<evidence type="ECO:0000256" key="12">
    <source>
        <dbReference type="ARBA" id="ARBA00022984"/>
    </source>
</evidence>
<comment type="subcellular location">
    <subcellularLocation>
        <location evidence="1">Cell membrane</location>
    </subcellularLocation>
</comment>
<keyword evidence="7" id="KW-0645">Protease</keyword>
<dbReference type="eggNOG" id="COG5009">
    <property type="taxonomic scope" value="Bacteria"/>
</dbReference>
<dbReference type="STRING" id="36874.HQ34_04025"/>
<dbReference type="OrthoDB" id="9766909at2"/>
<dbReference type="EMBL" id="JQJD01000065">
    <property type="protein sequence ID" value="KGN78096.1"/>
    <property type="molecule type" value="Genomic_DNA"/>
</dbReference>
<dbReference type="InterPro" id="IPR023346">
    <property type="entry name" value="Lysozyme-like_dom_sf"/>
</dbReference>
<evidence type="ECO:0000259" key="20">
    <source>
        <dbReference type="Pfam" id="PF00905"/>
    </source>
</evidence>
<comment type="similarity">
    <text evidence="3">In the C-terminal section; belongs to the transpeptidase family.</text>
</comment>
<keyword evidence="23" id="KW-1185">Reference proteome</keyword>
<feature type="region of interest" description="Disordered" evidence="18">
    <location>
        <begin position="756"/>
        <end position="780"/>
    </location>
</feature>
<dbReference type="RefSeq" id="WP_036852996.1">
    <property type="nucleotide sequence ID" value="NZ_CALTZT010000074.1"/>
</dbReference>
<dbReference type="GO" id="GO:0030288">
    <property type="term" value="C:outer membrane-bounded periplasmic space"/>
    <property type="evidence" value="ECO:0007669"/>
    <property type="project" value="TreeGrafter"/>
</dbReference>
<comment type="catalytic activity">
    <reaction evidence="16">
        <text>Preferential cleavage: (Ac)2-L-Lys-D-Ala-|-D-Ala. Also transpeptidation of peptidyl-alanyl moieties that are N-acyl substituents of D-alanine.</text>
        <dbReference type="EC" id="3.4.16.4"/>
    </reaction>
</comment>
<evidence type="ECO:0000256" key="16">
    <source>
        <dbReference type="ARBA" id="ARBA00034000"/>
    </source>
</evidence>
<keyword evidence="19" id="KW-0812">Transmembrane</keyword>
<feature type="domain" description="Penicillin-binding protein transpeptidase" evidence="20">
    <location>
        <begin position="454"/>
        <end position="694"/>
    </location>
</feature>
<keyword evidence="19" id="KW-1133">Transmembrane helix</keyword>
<evidence type="ECO:0000256" key="2">
    <source>
        <dbReference type="ARBA" id="ARBA00004752"/>
    </source>
</evidence>
<keyword evidence="5" id="KW-1003">Cell membrane</keyword>
<keyword evidence="10" id="KW-0378">Hydrolase</keyword>
<evidence type="ECO:0000256" key="9">
    <source>
        <dbReference type="ARBA" id="ARBA00022679"/>
    </source>
</evidence>
<evidence type="ECO:0000256" key="8">
    <source>
        <dbReference type="ARBA" id="ARBA00022676"/>
    </source>
</evidence>
<dbReference type="Gene3D" id="1.10.3810.10">
    <property type="entry name" value="Biosynthetic peptidoglycan transglycosylase-like"/>
    <property type="match status" value="1"/>
</dbReference>
<dbReference type="GO" id="GO:0008658">
    <property type="term" value="F:penicillin binding"/>
    <property type="evidence" value="ECO:0007669"/>
    <property type="project" value="InterPro"/>
</dbReference>
<sequence length="780" mass="88350">MKNWFKYLLILLWLGVFAALIGSVVMFIFIAKGKIGYMPPIADLENPIDKYASQVISEDGQTLGAFALKNNNRIFITYEDLSPYLVEALIATEDKRFKDHSGIDFRGLMRAVVKTGLLRQKSSGGGSTITQQLAKQLYSPQAGNLFERALQKPIEWVIAVELEKYYTKEEIINLYLNKFDFLYQAVGIESATKTYFNKLPKDLNIQEAATLIGMCKNPSYYNPVRYLDRTTERRNVVLQLMADGKYITQHECDSLVRLPLELSFNVQTHKGGLATYFREFLKKVMMAEKPNPRNYRGWMKDQYKRDSLAWETQPLYGWCNKNKNAEGNNYNIYTDGLKIYTGLNSRMQQYAEEAVFEHFSKTLQPEFFKEKKGRKTGPFSVKITDEERASIISRAIEQSDRYRHLESEGLSKKEILKTFDVPTEMSVFTYGGQRDTIMTPRDSILYYKSFLRTGFMAMDPSTGQVKAYVGGVNYGAFQYDMVTAGRRQVGSVMKPLLYAMAMNEGFSPCDQVLHVQPQLVDENGRIWAPRNPGAKRVGEMVSINWGLQVSDNWVTAWLMSRLSPYTFVELLRSFGVTGPLDPVVSICLGTPDISVSEMVSAFTTFSNGGIRTEPLFVTRIEDQYGNVLANFSPRMNEVLPEAATYKTLHMLKSVMDGGTGSRVRFKYGIQAEMGGKTGTTQRNSDGWFMCFTPSLTTGCWVGGEDRSIHFDRMAHGQGASMALPVVALFFKKLYADSSLGYSTSEKFQIPEAYRNPCEEEPTTRKAPEVVPSQGIDDLFE</sequence>
<keyword evidence="12" id="KW-0573">Peptidoglycan synthesis</keyword>
<evidence type="ECO:0000256" key="14">
    <source>
        <dbReference type="ARBA" id="ARBA00023268"/>
    </source>
</evidence>
<evidence type="ECO:0000313" key="23">
    <source>
        <dbReference type="Proteomes" id="UP000030125"/>
    </source>
</evidence>
<keyword evidence="11" id="KW-0133">Cell shape</keyword>
<dbReference type="Gene3D" id="3.40.710.10">
    <property type="entry name" value="DD-peptidase/beta-lactamase superfamily"/>
    <property type="match status" value="1"/>
</dbReference>
<evidence type="ECO:0000256" key="17">
    <source>
        <dbReference type="ARBA" id="ARBA00049902"/>
    </source>
</evidence>
<feature type="transmembrane region" description="Helical" evidence="19">
    <location>
        <begin position="7"/>
        <end position="31"/>
    </location>
</feature>
<keyword evidence="15" id="KW-0961">Cell wall biogenesis/degradation</keyword>
<evidence type="ECO:0000313" key="22">
    <source>
        <dbReference type="EMBL" id="KGN78096.1"/>
    </source>
</evidence>
<accession>A0A0A2EGV6</accession>
<dbReference type="InterPro" id="IPR050396">
    <property type="entry name" value="Glycosyltr_51/Transpeptidase"/>
</dbReference>
<dbReference type="GO" id="GO:0009252">
    <property type="term" value="P:peptidoglycan biosynthetic process"/>
    <property type="evidence" value="ECO:0007669"/>
    <property type="project" value="UniProtKB-KW"/>
</dbReference>
<evidence type="ECO:0000256" key="18">
    <source>
        <dbReference type="SAM" id="MobiDB-lite"/>
    </source>
</evidence>
<dbReference type="PANTHER" id="PTHR32282">
    <property type="entry name" value="BINDING PROTEIN TRANSPEPTIDASE, PUTATIVE-RELATED"/>
    <property type="match status" value="1"/>
</dbReference>
<comment type="pathway">
    <text evidence="2">Cell wall biogenesis; peptidoglycan biosynthesis.</text>
</comment>
<dbReference type="Pfam" id="PF00905">
    <property type="entry name" value="Transpeptidase"/>
    <property type="match status" value="1"/>
</dbReference>
<dbReference type="GO" id="GO:0008360">
    <property type="term" value="P:regulation of cell shape"/>
    <property type="evidence" value="ECO:0007669"/>
    <property type="project" value="UniProtKB-KW"/>
</dbReference>
<dbReference type="InterPro" id="IPR001460">
    <property type="entry name" value="PCN-bd_Tpept"/>
</dbReference>
<dbReference type="Pfam" id="PF00912">
    <property type="entry name" value="Transgly"/>
    <property type="match status" value="1"/>
</dbReference>
<evidence type="ECO:0000256" key="6">
    <source>
        <dbReference type="ARBA" id="ARBA00022645"/>
    </source>
</evidence>
<dbReference type="GO" id="GO:0008955">
    <property type="term" value="F:peptidoglycan glycosyltransferase activity"/>
    <property type="evidence" value="ECO:0007669"/>
    <property type="project" value="UniProtKB-EC"/>
</dbReference>
<evidence type="ECO:0000256" key="19">
    <source>
        <dbReference type="SAM" id="Phobius"/>
    </source>
</evidence>
<keyword evidence="6" id="KW-0121">Carboxypeptidase</keyword>
<dbReference type="AlphaFoldDB" id="A0A0A2EGV6"/>
<evidence type="ECO:0000256" key="1">
    <source>
        <dbReference type="ARBA" id="ARBA00004236"/>
    </source>
</evidence>
<dbReference type="GO" id="GO:0006508">
    <property type="term" value="P:proteolysis"/>
    <property type="evidence" value="ECO:0007669"/>
    <property type="project" value="UniProtKB-KW"/>
</dbReference>
<dbReference type="InterPro" id="IPR012338">
    <property type="entry name" value="Beta-lactam/transpept-like"/>
</dbReference>